<dbReference type="GO" id="GO:0007015">
    <property type="term" value="P:actin filament organization"/>
    <property type="evidence" value="ECO:0007669"/>
    <property type="project" value="InterPro"/>
</dbReference>
<feature type="domain" description="Stomatal closure-related actin-binding protein PH" evidence="1">
    <location>
        <begin position="7"/>
        <end position="64"/>
    </location>
</feature>
<dbReference type="AlphaFoldDB" id="K7KEM5"/>
<keyword evidence="4" id="KW-1185">Reference proteome</keyword>
<dbReference type="Gene3D" id="2.30.29.140">
    <property type="match status" value="1"/>
</dbReference>
<dbReference type="STRING" id="3847.K7KEM5"/>
<name>K7KEM5_SOYBN</name>
<dbReference type="EnsemblPlants" id="KRH66719">
    <property type="protein sequence ID" value="KRH66719"/>
    <property type="gene ID" value="GLYMA_03G124100"/>
</dbReference>
<dbReference type="Pfam" id="PF17684">
    <property type="entry name" value="SCAB-PH"/>
    <property type="match status" value="1"/>
</dbReference>
<dbReference type="OrthoDB" id="1722339at2759"/>
<dbReference type="GO" id="GO:0003779">
    <property type="term" value="F:actin binding"/>
    <property type="evidence" value="ECO:0007669"/>
    <property type="project" value="InterPro"/>
</dbReference>
<reference evidence="2 3" key="1">
    <citation type="journal article" date="2010" name="Nature">
        <title>Genome sequence of the palaeopolyploid soybean.</title>
        <authorList>
            <person name="Schmutz J."/>
            <person name="Cannon S.B."/>
            <person name="Schlueter J."/>
            <person name="Ma J."/>
            <person name="Mitros T."/>
            <person name="Nelson W."/>
            <person name="Hyten D.L."/>
            <person name="Song Q."/>
            <person name="Thelen J.J."/>
            <person name="Cheng J."/>
            <person name="Xu D."/>
            <person name="Hellsten U."/>
            <person name="May G.D."/>
            <person name="Yu Y."/>
            <person name="Sakurai T."/>
            <person name="Umezawa T."/>
            <person name="Bhattacharyya M.K."/>
            <person name="Sandhu D."/>
            <person name="Valliyodan B."/>
            <person name="Lindquist E."/>
            <person name="Peto M."/>
            <person name="Grant D."/>
            <person name="Shu S."/>
            <person name="Goodstein D."/>
            <person name="Barry K."/>
            <person name="Futrell-Griggs M."/>
            <person name="Abernathy B."/>
            <person name="Du J."/>
            <person name="Tian Z."/>
            <person name="Zhu L."/>
            <person name="Gill N."/>
            <person name="Joshi T."/>
            <person name="Libault M."/>
            <person name="Sethuraman A."/>
            <person name="Zhang X.-C."/>
            <person name="Shinozaki K."/>
            <person name="Nguyen H.T."/>
            <person name="Wing R.A."/>
            <person name="Cregan P."/>
            <person name="Specht J."/>
            <person name="Grimwood J."/>
            <person name="Rokhsar D."/>
            <person name="Stacey G."/>
            <person name="Shoemaker R.C."/>
            <person name="Jackson S.A."/>
        </authorList>
    </citation>
    <scope>NUCLEOTIDE SEQUENCE [LARGE SCALE GENOMIC DNA]</scope>
    <source>
        <strain evidence="3">cv. Williams 82</strain>
        <tissue evidence="2">Callus</tissue>
    </source>
</reference>
<protein>
    <recommendedName>
        <fullName evidence="1">Stomatal closure-related actin-binding protein PH domain-containing protein</fullName>
    </recommendedName>
</protein>
<gene>
    <name evidence="2" type="ORF">GLYMA_03G124100</name>
</gene>
<evidence type="ECO:0000313" key="4">
    <source>
        <dbReference type="Proteomes" id="UP000008827"/>
    </source>
</evidence>
<accession>K7KEM5</accession>
<dbReference type="SMR" id="K7KEM5"/>
<evidence type="ECO:0000313" key="2">
    <source>
        <dbReference type="EMBL" id="KRH66719.1"/>
    </source>
</evidence>
<proteinExistence type="predicted"/>
<dbReference type="Gramene" id="KRH66719">
    <property type="protein sequence ID" value="KRH66719"/>
    <property type="gene ID" value="GLYMA_03G124100"/>
</dbReference>
<dbReference type="PaxDb" id="3847-GLYMA03G27940.1"/>
<sequence length="66" mass="7331">MQILFPLCGVRSDVANAAKVLFWKARKGLSFVLTFESERDRNSAIMVARKYALDCNVVLAGPDDLV</sequence>
<evidence type="ECO:0000259" key="1">
    <source>
        <dbReference type="Pfam" id="PF17684"/>
    </source>
</evidence>
<dbReference type="Proteomes" id="UP000008827">
    <property type="component" value="Chromosome 3"/>
</dbReference>
<dbReference type="InterPro" id="IPR041144">
    <property type="entry name" value="SCAB-PH"/>
</dbReference>
<dbReference type="GO" id="GO:0010119">
    <property type="term" value="P:regulation of stomatal movement"/>
    <property type="evidence" value="ECO:0007669"/>
    <property type="project" value="InterPro"/>
</dbReference>
<organism evidence="2">
    <name type="scientific">Glycine max</name>
    <name type="common">Soybean</name>
    <name type="synonym">Glycine hispida</name>
    <dbReference type="NCBI Taxonomy" id="3847"/>
    <lineage>
        <taxon>Eukaryota</taxon>
        <taxon>Viridiplantae</taxon>
        <taxon>Streptophyta</taxon>
        <taxon>Embryophyta</taxon>
        <taxon>Tracheophyta</taxon>
        <taxon>Spermatophyta</taxon>
        <taxon>Magnoliopsida</taxon>
        <taxon>eudicotyledons</taxon>
        <taxon>Gunneridae</taxon>
        <taxon>Pentapetalae</taxon>
        <taxon>rosids</taxon>
        <taxon>fabids</taxon>
        <taxon>Fabales</taxon>
        <taxon>Fabaceae</taxon>
        <taxon>Papilionoideae</taxon>
        <taxon>50 kb inversion clade</taxon>
        <taxon>NPAAA clade</taxon>
        <taxon>indigoferoid/millettioid clade</taxon>
        <taxon>Phaseoleae</taxon>
        <taxon>Glycine</taxon>
        <taxon>Glycine subgen. Soja</taxon>
    </lineage>
</organism>
<reference evidence="3" key="2">
    <citation type="submission" date="2018-02" db="UniProtKB">
        <authorList>
            <consortium name="EnsemblPlants"/>
        </authorList>
    </citation>
    <scope>IDENTIFICATION</scope>
    <source>
        <strain evidence="3">Williams 82</strain>
    </source>
</reference>
<dbReference type="PANTHER" id="PTHR31172">
    <property type="entry name" value="STOMATAL CLOSURE-RELATED ACTIN-BINDING PROTEIN 1"/>
    <property type="match status" value="1"/>
</dbReference>
<evidence type="ECO:0000313" key="3">
    <source>
        <dbReference type="EnsemblPlants" id="KRH66719"/>
    </source>
</evidence>
<dbReference type="EMBL" id="CM000836">
    <property type="protein sequence ID" value="KRH66719.1"/>
    <property type="molecule type" value="Genomic_DNA"/>
</dbReference>
<dbReference type="PANTHER" id="PTHR31172:SF7">
    <property type="entry name" value="STOMATAL CLOSURE-RELATED ACTIN-BINDING PROTEIN 3"/>
    <property type="match status" value="1"/>
</dbReference>
<dbReference type="InParanoid" id="K7KEM5"/>
<dbReference type="InterPro" id="IPR039640">
    <property type="entry name" value="SCAB"/>
</dbReference>
<dbReference type="HOGENOM" id="CLU_2836306_0_0_1"/>
<reference evidence="2" key="3">
    <citation type="submission" date="2018-07" db="EMBL/GenBank/DDBJ databases">
        <title>WGS assembly of Glycine max.</title>
        <authorList>
            <person name="Schmutz J."/>
            <person name="Cannon S."/>
            <person name="Schlueter J."/>
            <person name="Ma J."/>
            <person name="Mitros T."/>
            <person name="Nelson W."/>
            <person name="Hyten D."/>
            <person name="Song Q."/>
            <person name="Thelen J."/>
            <person name="Cheng J."/>
            <person name="Xu D."/>
            <person name="Hellsten U."/>
            <person name="May G."/>
            <person name="Yu Y."/>
            <person name="Sakurai T."/>
            <person name="Umezawa T."/>
            <person name="Bhattacharyya M."/>
            <person name="Sandhu D."/>
            <person name="Valliyodan B."/>
            <person name="Lindquist E."/>
            <person name="Peto M."/>
            <person name="Grant D."/>
            <person name="Shu S."/>
            <person name="Goodstein D."/>
            <person name="Barry K."/>
            <person name="Futrell-Griggs M."/>
            <person name="Abernathy B."/>
            <person name="Du J."/>
            <person name="Tian Z."/>
            <person name="Zhu L."/>
            <person name="Gill N."/>
            <person name="Joshi T."/>
            <person name="Libault M."/>
            <person name="Sethuraman A."/>
            <person name="Zhang X."/>
            <person name="Shinozaki K."/>
            <person name="Nguyen H."/>
            <person name="Wing R."/>
            <person name="Cregan P."/>
            <person name="Specht J."/>
            <person name="Grimwood J."/>
            <person name="Rokhsar D."/>
            <person name="Stacey G."/>
            <person name="Shoemaker R."/>
            <person name="Jackson S."/>
        </authorList>
    </citation>
    <scope>NUCLEOTIDE SEQUENCE</scope>
    <source>
        <tissue evidence="2">Callus</tissue>
    </source>
</reference>